<proteinExistence type="predicted"/>
<dbReference type="AlphaFoldDB" id="Q3ARV5"/>
<accession>Q3ARV5</accession>
<dbReference type="CDD" id="cd09757">
    <property type="entry name" value="Cas8c_I-C"/>
    <property type="match status" value="1"/>
</dbReference>
<dbReference type="OrthoDB" id="5389988at2"/>
<dbReference type="STRING" id="340177.Cag_1008"/>
<protein>
    <submittedName>
        <fullName evidence="1">CRISPR-associated protein, Csd1 family</fullName>
    </submittedName>
</protein>
<gene>
    <name evidence="1" type="ordered locus">Cag_1008</name>
</gene>
<organism evidence="1">
    <name type="scientific">Chlorobium chlorochromatii (strain CaD3)</name>
    <dbReference type="NCBI Taxonomy" id="340177"/>
    <lineage>
        <taxon>Bacteria</taxon>
        <taxon>Pseudomonadati</taxon>
        <taxon>Chlorobiota</taxon>
        <taxon>Chlorobiia</taxon>
        <taxon>Chlorobiales</taxon>
        <taxon>Chlorobiaceae</taxon>
        <taxon>Chlorobium/Pelodictyon group</taxon>
        <taxon>Chlorobium</taxon>
    </lineage>
</organism>
<dbReference type="InterPro" id="IPR010144">
    <property type="entry name" value="CRISPR-assoc_prot_Csd1-typ"/>
</dbReference>
<name>Q3ARV5_CHLCH</name>
<dbReference type="eggNOG" id="COG5632">
    <property type="taxonomic scope" value="Bacteria"/>
</dbReference>
<dbReference type="EMBL" id="CP000108">
    <property type="protein sequence ID" value="ABB28270.1"/>
    <property type="molecule type" value="Genomic_DNA"/>
</dbReference>
<evidence type="ECO:0000313" key="1">
    <source>
        <dbReference type="EMBL" id="ABB28270.1"/>
    </source>
</evidence>
<dbReference type="NCBIfam" id="TIGR01863">
    <property type="entry name" value="cas_Csd1"/>
    <property type="match status" value="1"/>
</dbReference>
<dbReference type="HOGENOM" id="CLU_016417_0_0_10"/>
<sequence>MSWMQRLCETYDNAHNKVGDYNDDAILLPLYHTTMTCNIEVTLNENGEFVQAKPSEKKKIIIIPCTESSAGRSGDSPKAHPLSDKLQYIAGDFSHYGGEVTSGFKNDPEEPFRQLYQQLTEWSEASPDKYKLRAVKRYLEKKRLIEDLIEAGVLHLDEDRKLLKKWDSKGKKKTDKPPIFESITNVNDATVGWHVEKKGEPTEPLWKDKDIHKAWQAYYESRKINPKLCFISGRSDVAPAEQHPKKILQGASNAKLISSNDKKGFTFRGRFTTAEEACTISAVASQKMHNALSWLVERQGYNKGTLNIVAWAVSGGNIPDPMKETAPYDYDDLGDDYNAAQAFGLAFKKRIAGYRARISSTDSILVLAFDAATSGRASLTYYRELTGSDFLDRLERWYARHEWLYSKPEKKRGFFIQVRSPEQIAKDIYEHNKTEDKEKKTDDIIRSVVQRLLPCIIDGQKVPFDLVVAARNRASKPMSFKKYKEDWKNREDWENTLSTACALFRGYYYTNFQEEYSMSLDPNRTTRDYLYGRLLAVAESLEKSALGLADEGRSSTAERYMQQFAERPFNTWKTIELSLSPYIARLQSNAPGLKKFYTDKLDEIHCLFNPDDFENNEPLTGEFLLGYHCQRLKNYEGSSKKD</sequence>
<reference evidence="1" key="1">
    <citation type="submission" date="2005-08" db="EMBL/GenBank/DDBJ databases">
        <title>Complete sequence of Chlorobium chlorochromatii CaD3.</title>
        <authorList>
            <person name="Copeland A."/>
            <person name="Lucas S."/>
            <person name="Lapidus A."/>
            <person name="Barry K."/>
            <person name="Detter J.C."/>
            <person name="Glavina T."/>
            <person name="Hammon N."/>
            <person name="Israni S."/>
            <person name="Pitluck S."/>
            <person name="Bryant D."/>
            <person name="Schmutz J."/>
            <person name="Larimer F."/>
            <person name="Land M."/>
            <person name="Kyrpides N."/>
            <person name="Ivanova N."/>
            <person name="Richardson P."/>
        </authorList>
    </citation>
    <scope>NUCLEOTIDE SEQUENCE [LARGE SCALE GENOMIC DNA]</scope>
    <source>
        <strain evidence="1">CaD3</strain>
    </source>
</reference>
<dbReference type="Pfam" id="PF09709">
    <property type="entry name" value="Cas_Csd1"/>
    <property type="match status" value="1"/>
</dbReference>
<dbReference type="KEGG" id="cch:Cag_1008"/>